<organism evidence="1 2">
    <name type="scientific">Paraburkholderia bannensis</name>
    <dbReference type="NCBI Taxonomy" id="765414"/>
    <lineage>
        <taxon>Bacteria</taxon>
        <taxon>Pseudomonadati</taxon>
        <taxon>Pseudomonadota</taxon>
        <taxon>Betaproteobacteria</taxon>
        <taxon>Burkholderiales</taxon>
        <taxon>Burkholderiaceae</taxon>
        <taxon>Paraburkholderia</taxon>
    </lineage>
</organism>
<sequence length="60" mass="6176">MASVTYVIATGEIVAFCSGPVSSTQEVLAIEDEQLEQIMARPGYTVENGALVATTAPSAS</sequence>
<evidence type="ECO:0000313" key="2">
    <source>
        <dbReference type="Proteomes" id="UP000571554"/>
    </source>
</evidence>
<evidence type="ECO:0000313" key="1">
    <source>
        <dbReference type="EMBL" id="MBB6103248.1"/>
    </source>
</evidence>
<protein>
    <submittedName>
        <fullName evidence="1">Uncharacterized protein</fullName>
    </submittedName>
</protein>
<dbReference type="AlphaFoldDB" id="A0A7W9TXH9"/>
<dbReference type="RefSeq" id="WP_183724759.1">
    <property type="nucleotide sequence ID" value="NZ_JACHBW010000008.1"/>
</dbReference>
<gene>
    <name evidence="1" type="ORF">F4827_003103</name>
</gene>
<keyword evidence="2" id="KW-1185">Reference proteome</keyword>
<comment type="caution">
    <text evidence="1">The sequence shown here is derived from an EMBL/GenBank/DDBJ whole genome shotgun (WGS) entry which is preliminary data.</text>
</comment>
<dbReference type="EMBL" id="JACHBW010000008">
    <property type="protein sequence ID" value="MBB6103248.1"/>
    <property type="molecule type" value="Genomic_DNA"/>
</dbReference>
<reference evidence="1 2" key="1">
    <citation type="submission" date="2020-08" db="EMBL/GenBank/DDBJ databases">
        <title>Above-ground endophytic microbial communities from plants in different locations in the United States.</title>
        <authorList>
            <person name="Frank C."/>
        </authorList>
    </citation>
    <scope>NUCLEOTIDE SEQUENCE [LARGE SCALE GENOMIC DNA]</scope>
    <source>
        <strain evidence="1 2">WP4_2_2</strain>
    </source>
</reference>
<dbReference type="Proteomes" id="UP000571554">
    <property type="component" value="Unassembled WGS sequence"/>
</dbReference>
<name>A0A7W9TXH9_9BURK</name>
<accession>A0A7W9TXH9</accession>
<proteinExistence type="predicted"/>